<gene>
    <name evidence="1" type="ORF">PMAYCL1PPCAC_32289</name>
</gene>
<feature type="non-terminal residue" evidence="1">
    <location>
        <position position="1"/>
    </location>
</feature>
<accession>A0AAN5DHP5</accession>
<sequence>LKDVYPRGVHRTKAIYMNRNDVPGKPPTFRKISHNVIAVEAPTHLATICSGDNSKFIYCSFDDEHIYVLYTEMMELLPPLRIEGVEIDYIAGVCNGEITVRDKAGDNDHLVTARLPQKY</sequence>
<protein>
    <submittedName>
        <fullName evidence="1">Uncharacterized protein</fullName>
    </submittedName>
</protein>
<organism evidence="1 2">
    <name type="scientific">Pristionchus mayeri</name>
    <dbReference type="NCBI Taxonomy" id="1317129"/>
    <lineage>
        <taxon>Eukaryota</taxon>
        <taxon>Metazoa</taxon>
        <taxon>Ecdysozoa</taxon>
        <taxon>Nematoda</taxon>
        <taxon>Chromadorea</taxon>
        <taxon>Rhabditida</taxon>
        <taxon>Rhabditina</taxon>
        <taxon>Diplogasteromorpha</taxon>
        <taxon>Diplogasteroidea</taxon>
        <taxon>Neodiplogasteridae</taxon>
        <taxon>Pristionchus</taxon>
    </lineage>
</organism>
<feature type="non-terminal residue" evidence="1">
    <location>
        <position position="119"/>
    </location>
</feature>
<name>A0AAN5DHP5_9BILA</name>
<comment type="caution">
    <text evidence="1">The sequence shown here is derived from an EMBL/GenBank/DDBJ whole genome shotgun (WGS) entry which is preliminary data.</text>
</comment>
<dbReference type="AlphaFoldDB" id="A0AAN5DHP5"/>
<dbReference type="Proteomes" id="UP001328107">
    <property type="component" value="Unassembled WGS sequence"/>
</dbReference>
<evidence type="ECO:0000313" key="1">
    <source>
        <dbReference type="EMBL" id="GMR62094.1"/>
    </source>
</evidence>
<evidence type="ECO:0000313" key="2">
    <source>
        <dbReference type="Proteomes" id="UP001328107"/>
    </source>
</evidence>
<proteinExistence type="predicted"/>
<reference evidence="2" key="1">
    <citation type="submission" date="2022-10" db="EMBL/GenBank/DDBJ databases">
        <title>Genome assembly of Pristionchus species.</title>
        <authorList>
            <person name="Yoshida K."/>
            <person name="Sommer R.J."/>
        </authorList>
    </citation>
    <scope>NUCLEOTIDE SEQUENCE [LARGE SCALE GENOMIC DNA]</scope>
    <source>
        <strain evidence="2">RS5460</strain>
    </source>
</reference>
<dbReference type="EMBL" id="BTRK01000006">
    <property type="protein sequence ID" value="GMR62094.1"/>
    <property type="molecule type" value="Genomic_DNA"/>
</dbReference>
<keyword evidence="2" id="KW-1185">Reference proteome</keyword>